<name>A0A1T4W2J8_9BACT</name>
<dbReference type="Proteomes" id="UP000189733">
    <property type="component" value="Unassembled WGS sequence"/>
</dbReference>
<keyword evidence="1" id="KW-0004">4Fe-4S</keyword>
<evidence type="ECO:0000313" key="7">
    <source>
        <dbReference type="Proteomes" id="UP000189733"/>
    </source>
</evidence>
<dbReference type="InterPro" id="IPR018449">
    <property type="entry name" value="NIL_domain"/>
</dbReference>
<organism evidence="6 7">
    <name type="scientific">Desulfobaculum bizertense DSM 18034</name>
    <dbReference type="NCBI Taxonomy" id="1121442"/>
    <lineage>
        <taxon>Bacteria</taxon>
        <taxon>Pseudomonadati</taxon>
        <taxon>Thermodesulfobacteriota</taxon>
        <taxon>Desulfovibrionia</taxon>
        <taxon>Desulfovibrionales</taxon>
        <taxon>Desulfovibrionaceae</taxon>
        <taxon>Desulfobaculum</taxon>
    </lineage>
</organism>
<dbReference type="GO" id="GO:0051539">
    <property type="term" value="F:4 iron, 4 sulfur cluster binding"/>
    <property type="evidence" value="ECO:0007669"/>
    <property type="project" value="UniProtKB-KW"/>
</dbReference>
<dbReference type="OrthoDB" id="9808559at2"/>
<feature type="domain" description="4Fe-4S ferredoxin-type" evidence="5">
    <location>
        <begin position="82"/>
        <end position="111"/>
    </location>
</feature>
<dbReference type="PANTHER" id="PTHR24960">
    <property type="entry name" value="PHOTOSYSTEM I IRON-SULFUR CENTER-RELATED"/>
    <property type="match status" value="1"/>
</dbReference>
<dbReference type="Pfam" id="PF09383">
    <property type="entry name" value="NIL"/>
    <property type="match status" value="1"/>
</dbReference>
<dbReference type="InterPro" id="IPR045865">
    <property type="entry name" value="ACT-like_dom_sf"/>
</dbReference>
<evidence type="ECO:0000313" key="6">
    <source>
        <dbReference type="EMBL" id="SKA71417.1"/>
    </source>
</evidence>
<dbReference type="GO" id="GO:0046872">
    <property type="term" value="F:metal ion binding"/>
    <property type="evidence" value="ECO:0007669"/>
    <property type="project" value="UniProtKB-KW"/>
</dbReference>
<protein>
    <submittedName>
        <fullName evidence="6">4Fe-4S dicluster domain-containing protein</fullName>
    </submittedName>
</protein>
<reference evidence="6 7" key="1">
    <citation type="submission" date="2017-02" db="EMBL/GenBank/DDBJ databases">
        <authorList>
            <person name="Peterson S.W."/>
        </authorList>
    </citation>
    <scope>NUCLEOTIDE SEQUENCE [LARGE SCALE GENOMIC DNA]</scope>
    <source>
        <strain evidence="6 7">DSM 18034</strain>
    </source>
</reference>
<dbReference type="RefSeq" id="WP_078684759.1">
    <property type="nucleotide sequence ID" value="NZ_FUYA01000004.1"/>
</dbReference>
<dbReference type="SMART" id="SM00930">
    <property type="entry name" value="NIL"/>
    <property type="match status" value="1"/>
</dbReference>
<dbReference type="InterPro" id="IPR050157">
    <property type="entry name" value="PSI_iron-sulfur_center"/>
</dbReference>
<accession>A0A1T4W2J8</accession>
<dbReference type="Gene3D" id="3.30.70.260">
    <property type="match status" value="1"/>
</dbReference>
<dbReference type="STRING" id="1121442.SAMN02745702_01475"/>
<proteinExistence type="predicted"/>
<keyword evidence="2" id="KW-0479">Metal-binding</keyword>
<dbReference type="PANTHER" id="PTHR24960:SF79">
    <property type="entry name" value="PHOTOSYSTEM I IRON-SULFUR CENTER"/>
    <property type="match status" value="1"/>
</dbReference>
<keyword evidence="4" id="KW-0411">Iron-sulfur</keyword>
<dbReference type="PROSITE" id="PS00198">
    <property type="entry name" value="4FE4S_FER_1"/>
    <property type="match status" value="1"/>
</dbReference>
<dbReference type="SUPFAM" id="SSF54862">
    <property type="entry name" value="4Fe-4S ferredoxins"/>
    <property type="match status" value="1"/>
</dbReference>
<feature type="domain" description="4Fe-4S ferredoxin-type" evidence="5">
    <location>
        <begin position="113"/>
        <end position="142"/>
    </location>
</feature>
<evidence type="ECO:0000256" key="2">
    <source>
        <dbReference type="ARBA" id="ARBA00022723"/>
    </source>
</evidence>
<dbReference type="InterPro" id="IPR017896">
    <property type="entry name" value="4Fe4S_Fe-S-bd"/>
</dbReference>
<evidence type="ECO:0000256" key="4">
    <source>
        <dbReference type="ARBA" id="ARBA00023014"/>
    </source>
</evidence>
<keyword evidence="3" id="KW-0408">Iron</keyword>
<evidence type="ECO:0000256" key="3">
    <source>
        <dbReference type="ARBA" id="ARBA00023004"/>
    </source>
</evidence>
<dbReference type="SUPFAM" id="SSF55021">
    <property type="entry name" value="ACT-like"/>
    <property type="match status" value="1"/>
</dbReference>
<dbReference type="Gene3D" id="3.30.70.20">
    <property type="match status" value="2"/>
</dbReference>
<evidence type="ECO:0000256" key="1">
    <source>
        <dbReference type="ARBA" id="ARBA00022485"/>
    </source>
</evidence>
<sequence>MQDVVKAYRKIVHLSFPPESSGKPIVCNLTKLFDLTFNILQASISSRQEGSLILELTGSEENYHKGVDYLKEHDISVQAIAQKISRDDDLCIDCGVCTALCPTHALYMDREKRTCLFDSEKCTACGKCTRVCPVNAMNIQISESDM</sequence>
<dbReference type="EMBL" id="FUYA01000004">
    <property type="protein sequence ID" value="SKA71417.1"/>
    <property type="molecule type" value="Genomic_DNA"/>
</dbReference>
<dbReference type="PROSITE" id="PS51379">
    <property type="entry name" value="4FE4S_FER_2"/>
    <property type="match status" value="2"/>
</dbReference>
<gene>
    <name evidence="6" type="ORF">SAMN02745702_01475</name>
</gene>
<keyword evidence="7" id="KW-1185">Reference proteome</keyword>
<dbReference type="AlphaFoldDB" id="A0A1T4W2J8"/>
<dbReference type="InterPro" id="IPR017900">
    <property type="entry name" value="4Fe4S_Fe_S_CS"/>
</dbReference>
<dbReference type="Pfam" id="PF12838">
    <property type="entry name" value="Fer4_7"/>
    <property type="match status" value="1"/>
</dbReference>
<evidence type="ECO:0000259" key="5">
    <source>
        <dbReference type="PROSITE" id="PS51379"/>
    </source>
</evidence>